<keyword evidence="9" id="KW-0215">Deoxyribonucleotide synthesis</keyword>
<dbReference type="GO" id="GO:0004748">
    <property type="term" value="F:ribonucleoside-diphosphate reductase activity, thioredoxin disulfide as acceptor"/>
    <property type="evidence" value="ECO:0007669"/>
    <property type="project" value="UniProtKB-EC"/>
</dbReference>
<dbReference type="PANTHER" id="PTHR11573">
    <property type="entry name" value="RIBONUCLEOSIDE-DIPHOSPHATE REDUCTASE LARGE CHAIN"/>
    <property type="match status" value="1"/>
</dbReference>
<evidence type="ECO:0000256" key="7">
    <source>
        <dbReference type="ARBA" id="ARBA00023000"/>
    </source>
</evidence>
<dbReference type="GO" id="GO:0009263">
    <property type="term" value="P:deoxyribonucleotide biosynthetic process"/>
    <property type="evidence" value="ECO:0007669"/>
    <property type="project" value="UniProtKB-KW"/>
</dbReference>
<dbReference type="InterPro" id="IPR008926">
    <property type="entry name" value="RNR_R1-su_N"/>
</dbReference>
<dbReference type="InterPro" id="IPR006141">
    <property type="entry name" value="Intein_N"/>
</dbReference>
<sequence>MSTSSMHVRKRDGSREDVSFDKVLERIRKVAEGLNVNPTLIAQRTLLRIYDGVKTSELDELAAQLAISLMTTNTDYGILASRIIISNHHRNTSDTFTDVVVALADQVVPKTGEKMSTVSQELIDICQKYGDQINAKIDYQRDYLLDYFGFKTLEKLQYLIRDVKGKTVERPQHLFMRVSLALWGSIDIDRAFETYDLLSQKFFIHATPTNFNAGTPRQQLSSCFLLSMKADEIGAIYDTLKDCAMISKHAGGIGLHIHNIRAKGALIRGTNGTSNGIVPMLRNFNDTARYVDQCFTPDTLVYTEQGPKCIEDVSVTDKILTSEGIYHKVKMPIRHEYNGKMLEINIKNAIYPIRVTPEHQIMALQSQAKGLNFDVIRNRLEKAISKPEFVDAKDLIESDFVVFPIPIHEQDVDEMTEDDCRFYGIMLGDGHISSAASGVCLNNVTKVATIEFVSQYLTERGIKHNTYQDGSCIDIKWSTATPRFKFTRNQMYDLNNHKKWDSALLHLPISKVKQIIRGIIETDGCIGDKEITIELSSLGLIESIRYVLLRMGTLSSGYTRNRVGNISSYKDITTKLPTNVIRVPRIKEITDMFPDAPKGEFFSYLRHENFLYSRIQSINEVNYEGVVHDFEIDGPHDYIVAHLGIAHNGGGKRNGSFAIYLEPWHADIEDFLKLKLNTGTEEERCRDLFYGLWIPDLFMERVEKNEPWTLFCPSEAPGLADVHGDEFRALYERYEQEGRGRKQVEAQKLWFKVLDAQIETGTPYLLYKDQANKKSNQKNLGTIKSSNLCVAPETYILTDKGQLQISELAGQEVNVWNGEKWSKTTVMKTGENQKLITVHLSNGAQITCTPYHKFIVDDKSTKQTINTATRMDANDLKPGMKLITWDAPIMEGLVSCQQYIEVISVVDDGRTDDTYCFNEPENHAGVFNGVLTGNCTEIIEYSDKDETAVCNLASIALPAYVDTKNLSFDYDTLRKVVKVAIRNLNRVIDINYYPTPETERSNTRHRPVGLGVQGLADVLALLRAPWESEKAADLNQRIFENMYYAAVESSCEVAEKEGPYSTYEGSPMSQGQFQYDLWGVTPLTELDGSLNWKELKEKVGKYGVRNSLLIAPMPTASTSQILGFNECFEPFTSNIYTRRTLAGEFIVVNKYLMKDLEKRGLWNETMKQQIIARNGSVQGIEGIPKLIQDLYKTSWEIKQKTLIDMSADRGAFICQSQSLNLFMGDPNYSKLTSMHFYGWKKGLKTGLYYLRTRAPVMAQKFTIDPELQKAAEKSEHERILRTKECEGEEGCLMCSG</sequence>
<dbReference type="InterPro" id="IPR005144">
    <property type="entry name" value="ATP-cone_dom"/>
</dbReference>
<keyword evidence="5" id="KW-0068">Autocatalytic cleavage</keyword>
<evidence type="ECO:0000259" key="11">
    <source>
        <dbReference type="PROSITE" id="PS51161"/>
    </source>
</evidence>
<evidence type="ECO:0000259" key="10">
    <source>
        <dbReference type="PROSITE" id="PS50819"/>
    </source>
</evidence>
<evidence type="ECO:0000256" key="3">
    <source>
        <dbReference type="ARBA" id="ARBA00022533"/>
    </source>
</evidence>
<dbReference type="Gene3D" id="3.20.70.20">
    <property type="match status" value="3"/>
</dbReference>
<dbReference type="UniPathway" id="UPA00326"/>
<dbReference type="GO" id="GO:0005971">
    <property type="term" value="C:ribonucleoside-diphosphate reductase complex"/>
    <property type="evidence" value="ECO:0007669"/>
    <property type="project" value="TreeGrafter"/>
</dbReference>
<dbReference type="PANTHER" id="PTHR11573:SF6">
    <property type="entry name" value="RIBONUCLEOSIDE-DIPHOSPHATE REDUCTASE LARGE SUBUNIT"/>
    <property type="match status" value="1"/>
</dbReference>
<keyword evidence="8" id="KW-0560">Oxidoreductase</keyword>
<dbReference type="InterPro" id="IPR036844">
    <property type="entry name" value="Hint_dom_sf"/>
</dbReference>
<dbReference type="InterPro" id="IPR013346">
    <property type="entry name" value="NrdE_NrdA_C"/>
</dbReference>
<evidence type="ECO:0000256" key="1">
    <source>
        <dbReference type="ARBA" id="ARBA00010406"/>
    </source>
</evidence>
<dbReference type="SUPFAM" id="SSF51998">
    <property type="entry name" value="PFL-like glycyl radical enzymes"/>
    <property type="match status" value="2"/>
</dbReference>
<keyword evidence="6" id="KW-0067">ATP-binding</keyword>
<dbReference type="GO" id="GO:0004519">
    <property type="term" value="F:endonuclease activity"/>
    <property type="evidence" value="ECO:0007669"/>
    <property type="project" value="InterPro"/>
</dbReference>
<comment type="similarity">
    <text evidence="1">Belongs to the ribonucleoside diphosphate reductase large chain family.</text>
</comment>
<dbReference type="PRINTS" id="PR01183">
    <property type="entry name" value="RIBORDTASEM1"/>
</dbReference>
<dbReference type="InterPro" id="IPR003586">
    <property type="entry name" value="Hint_dom_C"/>
</dbReference>
<name>A0A6C0KP56_9ZZZZ</name>
<dbReference type="InterPro" id="IPR013509">
    <property type="entry name" value="RNR_lsu_N"/>
</dbReference>
<dbReference type="GO" id="GO:0005524">
    <property type="term" value="F:ATP binding"/>
    <property type="evidence" value="ECO:0007669"/>
    <property type="project" value="UniProtKB-KW"/>
</dbReference>
<dbReference type="Gene3D" id="3.10.28.10">
    <property type="entry name" value="Homing endonucleases"/>
    <property type="match status" value="1"/>
</dbReference>
<dbReference type="Pfam" id="PF02867">
    <property type="entry name" value="Ribonuc_red_lgC"/>
    <property type="match status" value="2"/>
</dbReference>
<dbReference type="NCBIfam" id="TIGR02506">
    <property type="entry name" value="NrdE_NrdA"/>
    <property type="match status" value="1"/>
</dbReference>
<dbReference type="Gene3D" id="2.170.16.10">
    <property type="entry name" value="Hedgehog/Intein (Hint) domain"/>
    <property type="match status" value="1"/>
</dbReference>
<feature type="domain" description="ATP-cone" evidence="11">
    <location>
        <begin position="6"/>
        <end position="94"/>
    </location>
</feature>
<dbReference type="Pfam" id="PF00317">
    <property type="entry name" value="Ribonuc_red_lgN"/>
    <property type="match status" value="1"/>
</dbReference>
<dbReference type="PROSITE" id="PS00089">
    <property type="entry name" value="RIBORED_LARGE"/>
    <property type="match status" value="1"/>
</dbReference>
<evidence type="ECO:0000313" key="12">
    <source>
        <dbReference type="EMBL" id="QHU18517.1"/>
    </source>
</evidence>
<dbReference type="EMBL" id="MN740936">
    <property type="protein sequence ID" value="QHU18517.1"/>
    <property type="molecule type" value="Genomic_DNA"/>
</dbReference>
<keyword evidence="4" id="KW-0547">Nucleotide-binding</keyword>
<dbReference type="InterPro" id="IPR000788">
    <property type="entry name" value="RNR_lg_C"/>
</dbReference>
<evidence type="ECO:0000256" key="5">
    <source>
        <dbReference type="ARBA" id="ARBA00022813"/>
    </source>
</evidence>
<dbReference type="SUPFAM" id="SSF51294">
    <property type="entry name" value="Hedgehog/intein (Hint) domain"/>
    <property type="match status" value="2"/>
</dbReference>
<dbReference type="CDD" id="cd00081">
    <property type="entry name" value="Hint"/>
    <property type="match status" value="2"/>
</dbReference>
<dbReference type="EC" id="1.17.4.1" evidence="2"/>
<organism evidence="12">
    <name type="scientific">viral metagenome</name>
    <dbReference type="NCBI Taxonomy" id="1070528"/>
    <lineage>
        <taxon>unclassified sequences</taxon>
        <taxon>metagenomes</taxon>
        <taxon>organismal metagenomes</taxon>
    </lineage>
</organism>
<feature type="domain" description="DOD-type homing endonuclease" evidence="10">
    <location>
        <begin position="422"/>
        <end position="553"/>
    </location>
</feature>
<dbReference type="NCBIfam" id="TIGR01445">
    <property type="entry name" value="intein_Nterm"/>
    <property type="match status" value="2"/>
</dbReference>
<dbReference type="SUPFAM" id="SSF48168">
    <property type="entry name" value="R1 subunit of ribonucleotide reductase, N-terminal domain"/>
    <property type="match status" value="1"/>
</dbReference>
<protein>
    <recommendedName>
        <fullName evidence="2">ribonucleoside-diphosphate reductase</fullName>
        <ecNumber evidence="2">1.17.4.1</ecNumber>
    </recommendedName>
</protein>
<dbReference type="SMART" id="SM00306">
    <property type="entry name" value="HintN"/>
    <property type="match status" value="2"/>
</dbReference>
<dbReference type="SMART" id="SM00305">
    <property type="entry name" value="HintC"/>
    <property type="match status" value="2"/>
</dbReference>
<dbReference type="GO" id="GO:0016539">
    <property type="term" value="P:intein-mediated protein splicing"/>
    <property type="evidence" value="ECO:0007669"/>
    <property type="project" value="InterPro"/>
</dbReference>
<dbReference type="PROSITE" id="PS50819">
    <property type="entry name" value="INTEIN_ENDONUCLEASE"/>
    <property type="match status" value="1"/>
</dbReference>
<dbReference type="PROSITE" id="PS50817">
    <property type="entry name" value="INTEIN_N_TER"/>
    <property type="match status" value="2"/>
</dbReference>
<dbReference type="InterPro" id="IPR003587">
    <property type="entry name" value="Hint_dom_N"/>
</dbReference>
<dbReference type="InterPro" id="IPR006142">
    <property type="entry name" value="INTEIN"/>
</dbReference>
<dbReference type="Pfam" id="PF03477">
    <property type="entry name" value="ATP-cone"/>
    <property type="match status" value="1"/>
</dbReference>
<dbReference type="PRINTS" id="PR00379">
    <property type="entry name" value="INTEIN"/>
</dbReference>
<keyword evidence="3" id="KW-0021">Allosteric enzyme</keyword>
<dbReference type="InterPro" id="IPR004860">
    <property type="entry name" value="LAGLIDADG_dom"/>
</dbReference>
<keyword evidence="7" id="KW-0651">Protein splicing</keyword>
<evidence type="ECO:0000256" key="6">
    <source>
        <dbReference type="ARBA" id="ARBA00022840"/>
    </source>
</evidence>
<reference evidence="12" key="1">
    <citation type="journal article" date="2020" name="Nature">
        <title>Giant virus diversity and host interactions through global metagenomics.</title>
        <authorList>
            <person name="Schulz F."/>
            <person name="Roux S."/>
            <person name="Paez-Espino D."/>
            <person name="Jungbluth S."/>
            <person name="Walsh D.A."/>
            <person name="Denef V.J."/>
            <person name="McMahon K.D."/>
            <person name="Konstantinidis K.T."/>
            <person name="Eloe-Fadrosh E.A."/>
            <person name="Kyrpides N.C."/>
            <person name="Woyke T."/>
        </authorList>
    </citation>
    <scope>NUCLEOTIDE SEQUENCE</scope>
    <source>
        <strain evidence="12">GVMAG-S-3300013006-158</strain>
    </source>
</reference>
<dbReference type="Pfam" id="PF14528">
    <property type="entry name" value="LAGLIDADG_3"/>
    <property type="match status" value="1"/>
</dbReference>
<dbReference type="SUPFAM" id="SSF55608">
    <property type="entry name" value="Homing endonucleases"/>
    <property type="match status" value="1"/>
</dbReference>
<evidence type="ECO:0000256" key="9">
    <source>
        <dbReference type="ARBA" id="ARBA00023116"/>
    </source>
</evidence>
<evidence type="ECO:0000256" key="2">
    <source>
        <dbReference type="ARBA" id="ARBA00012274"/>
    </source>
</evidence>
<proteinExistence type="inferred from homology"/>
<evidence type="ECO:0000256" key="8">
    <source>
        <dbReference type="ARBA" id="ARBA00023002"/>
    </source>
</evidence>
<accession>A0A6C0KP56</accession>
<dbReference type="InterPro" id="IPR039718">
    <property type="entry name" value="Rrm1"/>
</dbReference>
<dbReference type="InterPro" id="IPR004042">
    <property type="entry name" value="Intein_endonuc_central"/>
</dbReference>
<evidence type="ECO:0000256" key="4">
    <source>
        <dbReference type="ARBA" id="ARBA00022741"/>
    </source>
</evidence>
<dbReference type="PROSITE" id="PS51161">
    <property type="entry name" value="ATP_CONE"/>
    <property type="match status" value="1"/>
</dbReference>
<dbReference type="InterPro" id="IPR027434">
    <property type="entry name" value="Homing_endonucl"/>
</dbReference>